<reference evidence="2 3" key="1">
    <citation type="journal article" date="2019" name="Syst. Appl. Microbiol.">
        <title>Microvirga tunisiensis sp. nov., a root nodule symbiotic bacterium isolated from Lupinus micranthus and L. luteus grown in Northern Tunisia.</title>
        <authorList>
            <person name="Msaddak A."/>
            <person name="Rejili M."/>
            <person name="Duran D."/>
            <person name="Mars M."/>
            <person name="Palacios J.M."/>
            <person name="Ruiz-Argueso T."/>
            <person name="Rey L."/>
            <person name="Imperial J."/>
        </authorList>
    </citation>
    <scope>NUCLEOTIDE SEQUENCE [LARGE SCALE GENOMIC DNA]</scope>
    <source>
        <strain evidence="2 3">Lmie10</strain>
    </source>
</reference>
<accession>A0A5N7MJ00</accession>
<proteinExistence type="predicted"/>
<keyword evidence="1" id="KW-0472">Membrane</keyword>
<dbReference type="AlphaFoldDB" id="A0A5N7MJ00"/>
<organism evidence="2 3">
    <name type="scientific">Microvirga tunisiensis</name>
    <dbReference type="NCBI Taxonomy" id="2108360"/>
    <lineage>
        <taxon>Bacteria</taxon>
        <taxon>Pseudomonadati</taxon>
        <taxon>Pseudomonadota</taxon>
        <taxon>Alphaproteobacteria</taxon>
        <taxon>Hyphomicrobiales</taxon>
        <taxon>Methylobacteriaceae</taxon>
        <taxon>Microvirga</taxon>
    </lineage>
</organism>
<name>A0A5N7MJ00_9HYPH</name>
<keyword evidence="3" id="KW-1185">Reference proteome</keyword>
<keyword evidence="1" id="KW-1133">Transmembrane helix</keyword>
<feature type="transmembrane region" description="Helical" evidence="1">
    <location>
        <begin position="49"/>
        <end position="71"/>
    </location>
</feature>
<keyword evidence="1" id="KW-0812">Transmembrane</keyword>
<comment type="caution">
    <text evidence="2">The sequence shown here is derived from an EMBL/GenBank/DDBJ whole genome shotgun (WGS) entry which is preliminary data.</text>
</comment>
<protein>
    <submittedName>
        <fullName evidence="2">Uncharacterized protein</fullName>
    </submittedName>
</protein>
<evidence type="ECO:0000256" key="1">
    <source>
        <dbReference type="SAM" id="Phobius"/>
    </source>
</evidence>
<dbReference type="RefSeq" id="WP_152712186.1">
    <property type="nucleotide sequence ID" value="NZ_VOSJ01000036.1"/>
</dbReference>
<evidence type="ECO:0000313" key="2">
    <source>
        <dbReference type="EMBL" id="MPR26144.1"/>
    </source>
</evidence>
<dbReference type="Proteomes" id="UP000403266">
    <property type="component" value="Unassembled WGS sequence"/>
</dbReference>
<gene>
    <name evidence="2" type="ORF">FS320_13125</name>
</gene>
<sequence>MSSGRIEKKTVRPWNTPGLAYLGACLGIALATAHHIHHVSAGDLSENNAVVHIFGELFAATSAGALLLGIVSEIRNRLVTRGD</sequence>
<dbReference type="EMBL" id="VOSK01000041">
    <property type="protein sequence ID" value="MPR26144.1"/>
    <property type="molecule type" value="Genomic_DNA"/>
</dbReference>
<feature type="transmembrane region" description="Helical" evidence="1">
    <location>
        <begin position="20"/>
        <end position="37"/>
    </location>
</feature>
<evidence type="ECO:0000313" key="3">
    <source>
        <dbReference type="Proteomes" id="UP000403266"/>
    </source>
</evidence>